<dbReference type="OrthoDB" id="27073at2759"/>
<dbReference type="InterPro" id="IPR001373">
    <property type="entry name" value="Cullin_N"/>
</dbReference>
<dbReference type="AlphaFoldDB" id="A0A8S1W1Z1"/>
<dbReference type="OMA" id="TFEFRTE"/>
<evidence type="ECO:0000256" key="1">
    <source>
        <dbReference type="PROSITE-ProRule" id="PRU00330"/>
    </source>
</evidence>
<evidence type="ECO:0000313" key="4">
    <source>
        <dbReference type="EMBL" id="CAD8182282.1"/>
    </source>
</evidence>
<gene>
    <name evidence="4" type="ORF">POCTA_138.1.T0780210</name>
</gene>
<dbReference type="InterPro" id="IPR045093">
    <property type="entry name" value="Cullin"/>
</dbReference>
<dbReference type="Pfam" id="PF00888">
    <property type="entry name" value="Cullin"/>
    <property type="match status" value="1"/>
</dbReference>
<protein>
    <recommendedName>
        <fullName evidence="3">Cullin family profile domain-containing protein</fullName>
    </recommendedName>
</protein>
<accession>A0A8S1W1Z1</accession>
<dbReference type="PROSITE" id="PS50069">
    <property type="entry name" value="CULLIN_2"/>
    <property type="match status" value="1"/>
</dbReference>
<evidence type="ECO:0000256" key="2">
    <source>
        <dbReference type="RuleBase" id="RU003829"/>
    </source>
</evidence>
<dbReference type="GO" id="GO:0031625">
    <property type="term" value="F:ubiquitin protein ligase binding"/>
    <property type="evidence" value="ECO:0007669"/>
    <property type="project" value="InterPro"/>
</dbReference>
<name>A0A8S1W1Z1_PAROT</name>
<feature type="domain" description="Cullin family profile" evidence="3">
    <location>
        <begin position="404"/>
        <end position="631"/>
    </location>
</feature>
<dbReference type="PANTHER" id="PTHR11932">
    <property type="entry name" value="CULLIN"/>
    <property type="match status" value="1"/>
</dbReference>
<dbReference type="GO" id="GO:0006511">
    <property type="term" value="P:ubiquitin-dependent protein catabolic process"/>
    <property type="evidence" value="ECO:0007669"/>
    <property type="project" value="InterPro"/>
</dbReference>
<reference evidence="4" key="1">
    <citation type="submission" date="2021-01" db="EMBL/GenBank/DDBJ databases">
        <authorList>
            <consortium name="Genoscope - CEA"/>
            <person name="William W."/>
        </authorList>
    </citation>
    <scope>NUCLEOTIDE SEQUENCE</scope>
</reference>
<proteinExistence type="inferred from homology"/>
<organism evidence="4 5">
    <name type="scientific">Paramecium octaurelia</name>
    <dbReference type="NCBI Taxonomy" id="43137"/>
    <lineage>
        <taxon>Eukaryota</taxon>
        <taxon>Sar</taxon>
        <taxon>Alveolata</taxon>
        <taxon>Ciliophora</taxon>
        <taxon>Intramacronucleata</taxon>
        <taxon>Oligohymenophorea</taxon>
        <taxon>Peniculida</taxon>
        <taxon>Parameciidae</taxon>
        <taxon>Paramecium</taxon>
    </lineage>
</organism>
<sequence length="755" mass="90812">MAQSQNLTKTQFQDLEKQIENSFKNIFQAPTLLRKEHSKSDIQLNVEMMNFILKFANDEQIEMAINFFRILTKKVKHHIQDYIIPSLNCLKFDDQQQGCSNLEVFIQNYQTFIQRSRYLLTSFYFAINLLHQNNLLETLQKYLSYLFFERLCSTQIPKQLFMCFFQQLDAAYTRTDHNQDSWKKLTLALKEFGDILLNQQKAQQSIEIILDFPNHIFSHFQKKYQGLFNRWVDECEIPLYLRRVKMEKELNNQILNFQNSSIKQQVNSLLEDHLLKNYKDVILSEMKPFNLGQLLQNFKYEAQEYQNDLELFNELYLTLDPNDQEIKLKIKQKIIQEGTQILEMVINEEINQKLAHSFIISMFQLLQKYLKMIETCLCHNTNIQSLLTSAFEELLNCQNQNIDFQEYFVLFIEEEIENVIKNQIRNEYLIDSIQLLLFMSENQDFALYYQNRLAQRLLKYYRILSNHEFLQIYLRTESLIIQKMSSLMGNQNTYHLQSMIEEFQNNSDTTFEFRTEDHKLLIVQYPLLLKHQDWPKFKQQQIELNQEFQTINQLKLQFESQQDQKLINWIDLISYVDIEYSKMQITFRISIPQAMILFSYQSSNEFMSVKRISSITKLQEYFISQNCAEMKAAKILEEVIQDDVELYRFNEEWMEQEATQRRKIIIATTQNPFLYLKKSKQRKNLQLPIEAFIIKTLKNQKQILFQDLVPMLEKFIKRTFNESVELVQITAIVKYLYEKNYLEKDESNPELLKYI</sequence>
<keyword evidence="5" id="KW-1185">Reference proteome</keyword>
<comment type="caution">
    <text evidence="4">The sequence shown here is derived from an EMBL/GenBank/DDBJ whole genome shotgun (WGS) entry which is preliminary data.</text>
</comment>
<dbReference type="EMBL" id="CAJJDP010000077">
    <property type="protein sequence ID" value="CAD8182282.1"/>
    <property type="molecule type" value="Genomic_DNA"/>
</dbReference>
<comment type="similarity">
    <text evidence="1 2">Belongs to the cullin family.</text>
</comment>
<dbReference type="InterPro" id="IPR016158">
    <property type="entry name" value="Cullin_homology"/>
</dbReference>
<evidence type="ECO:0000259" key="3">
    <source>
        <dbReference type="PROSITE" id="PS50069"/>
    </source>
</evidence>
<evidence type="ECO:0000313" key="5">
    <source>
        <dbReference type="Proteomes" id="UP000683925"/>
    </source>
</evidence>
<dbReference type="Proteomes" id="UP000683925">
    <property type="component" value="Unassembled WGS sequence"/>
</dbReference>